<gene>
    <name evidence="1" type="ORF">O3G_MSEX009761</name>
</gene>
<organism evidence="1 2">
    <name type="scientific">Manduca sexta</name>
    <name type="common">Tobacco hawkmoth</name>
    <name type="synonym">Tobacco hornworm</name>
    <dbReference type="NCBI Taxonomy" id="7130"/>
    <lineage>
        <taxon>Eukaryota</taxon>
        <taxon>Metazoa</taxon>
        <taxon>Ecdysozoa</taxon>
        <taxon>Arthropoda</taxon>
        <taxon>Hexapoda</taxon>
        <taxon>Insecta</taxon>
        <taxon>Pterygota</taxon>
        <taxon>Neoptera</taxon>
        <taxon>Endopterygota</taxon>
        <taxon>Lepidoptera</taxon>
        <taxon>Glossata</taxon>
        <taxon>Ditrysia</taxon>
        <taxon>Bombycoidea</taxon>
        <taxon>Sphingidae</taxon>
        <taxon>Sphinginae</taxon>
        <taxon>Sphingini</taxon>
        <taxon>Manduca</taxon>
    </lineage>
</organism>
<evidence type="ECO:0000313" key="2">
    <source>
        <dbReference type="Proteomes" id="UP000791440"/>
    </source>
</evidence>
<proteinExistence type="predicted"/>
<keyword evidence="2" id="KW-1185">Reference proteome</keyword>
<dbReference type="EMBL" id="JH668514">
    <property type="protein sequence ID" value="KAG6456501.1"/>
    <property type="molecule type" value="Genomic_DNA"/>
</dbReference>
<evidence type="ECO:0000313" key="1">
    <source>
        <dbReference type="EMBL" id="KAG6456501.1"/>
    </source>
</evidence>
<reference evidence="1" key="1">
    <citation type="journal article" date="2016" name="Insect Biochem. Mol. Biol.">
        <title>Multifaceted biological insights from a draft genome sequence of the tobacco hornworm moth, Manduca sexta.</title>
        <authorList>
            <person name="Kanost M.R."/>
            <person name="Arrese E.L."/>
            <person name="Cao X."/>
            <person name="Chen Y.R."/>
            <person name="Chellapilla S."/>
            <person name="Goldsmith M.R."/>
            <person name="Grosse-Wilde E."/>
            <person name="Heckel D.G."/>
            <person name="Herndon N."/>
            <person name="Jiang H."/>
            <person name="Papanicolaou A."/>
            <person name="Qu J."/>
            <person name="Soulages J.L."/>
            <person name="Vogel H."/>
            <person name="Walters J."/>
            <person name="Waterhouse R.M."/>
            <person name="Ahn S.J."/>
            <person name="Almeida F.C."/>
            <person name="An C."/>
            <person name="Aqrawi P."/>
            <person name="Bretschneider A."/>
            <person name="Bryant W.B."/>
            <person name="Bucks S."/>
            <person name="Chao H."/>
            <person name="Chevignon G."/>
            <person name="Christen J.M."/>
            <person name="Clarke D.F."/>
            <person name="Dittmer N.T."/>
            <person name="Ferguson L.C.F."/>
            <person name="Garavelou S."/>
            <person name="Gordon K.H.J."/>
            <person name="Gunaratna R.T."/>
            <person name="Han Y."/>
            <person name="Hauser F."/>
            <person name="He Y."/>
            <person name="Heidel-Fischer H."/>
            <person name="Hirsh A."/>
            <person name="Hu Y."/>
            <person name="Jiang H."/>
            <person name="Kalra D."/>
            <person name="Klinner C."/>
            <person name="Konig C."/>
            <person name="Kovar C."/>
            <person name="Kroll A.R."/>
            <person name="Kuwar S.S."/>
            <person name="Lee S.L."/>
            <person name="Lehman R."/>
            <person name="Li K."/>
            <person name="Li Z."/>
            <person name="Liang H."/>
            <person name="Lovelace S."/>
            <person name="Lu Z."/>
            <person name="Mansfield J.H."/>
            <person name="McCulloch K.J."/>
            <person name="Mathew T."/>
            <person name="Morton B."/>
            <person name="Muzny D.M."/>
            <person name="Neunemann D."/>
            <person name="Ongeri F."/>
            <person name="Pauchet Y."/>
            <person name="Pu L.L."/>
            <person name="Pyrousis I."/>
            <person name="Rao X.J."/>
            <person name="Redding A."/>
            <person name="Roesel C."/>
            <person name="Sanchez-Gracia A."/>
            <person name="Schaack S."/>
            <person name="Shukla A."/>
            <person name="Tetreau G."/>
            <person name="Wang Y."/>
            <person name="Xiong G.H."/>
            <person name="Traut W."/>
            <person name="Walsh T.K."/>
            <person name="Worley K.C."/>
            <person name="Wu D."/>
            <person name="Wu W."/>
            <person name="Wu Y.Q."/>
            <person name="Zhang X."/>
            <person name="Zou Z."/>
            <person name="Zucker H."/>
            <person name="Briscoe A.D."/>
            <person name="Burmester T."/>
            <person name="Clem R.J."/>
            <person name="Feyereisen R."/>
            <person name="Grimmelikhuijzen C.J.P."/>
            <person name="Hamodrakas S.J."/>
            <person name="Hansson B.S."/>
            <person name="Huguet E."/>
            <person name="Jermiin L.S."/>
            <person name="Lan Q."/>
            <person name="Lehman H.K."/>
            <person name="Lorenzen M."/>
            <person name="Merzendorfer H."/>
            <person name="Michalopoulos I."/>
            <person name="Morton D.B."/>
            <person name="Muthukrishnan S."/>
            <person name="Oakeshott J.G."/>
            <person name="Palmer W."/>
            <person name="Park Y."/>
            <person name="Passarelli A.L."/>
            <person name="Rozas J."/>
            <person name="Schwartz L.M."/>
            <person name="Smith W."/>
            <person name="Southgate A."/>
            <person name="Vilcinskas A."/>
            <person name="Vogt R."/>
            <person name="Wang P."/>
            <person name="Werren J."/>
            <person name="Yu X.Q."/>
            <person name="Zhou J.J."/>
            <person name="Brown S.J."/>
            <person name="Scherer S.E."/>
            <person name="Richards S."/>
            <person name="Blissard G.W."/>
        </authorList>
    </citation>
    <scope>NUCLEOTIDE SEQUENCE</scope>
</reference>
<dbReference type="Proteomes" id="UP000791440">
    <property type="component" value="Unassembled WGS sequence"/>
</dbReference>
<comment type="caution">
    <text evidence="1">The sequence shown here is derived from an EMBL/GenBank/DDBJ whole genome shotgun (WGS) entry which is preliminary data.</text>
</comment>
<name>A0A922CSJ8_MANSE</name>
<sequence length="86" mass="9430">MEEVLVTMVPNIPDKADLLPSRDKAASGQDKVVMAQAMVREDSHPGRVVPVTVVDSPDKDNNIVADTRNMVINILSENVFVKNKCI</sequence>
<reference evidence="1" key="2">
    <citation type="submission" date="2020-12" db="EMBL/GenBank/DDBJ databases">
        <authorList>
            <person name="Kanost M."/>
        </authorList>
    </citation>
    <scope>NUCLEOTIDE SEQUENCE</scope>
</reference>
<accession>A0A922CSJ8</accession>
<dbReference type="AlphaFoldDB" id="A0A922CSJ8"/>
<protein>
    <submittedName>
        <fullName evidence="1">Uncharacterized protein</fullName>
    </submittedName>
</protein>